<reference evidence="2 3" key="1">
    <citation type="submission" date="2015-04" db="EMBL/GenBank/DDBJ databases">
        <authorList>
            <person name="Syromyatnikov M.Y."/>
            <person name="Popov V.N."/>
        </authorList>
    </citation>
    <scope>NUCLEOTIDE SEQUENCE [LARGE SCALE GENOMIC DNA]</scope>
</reference>
<evidence type="ECO:0000313" key="3">
    <source>
        <dbReference type="Proteomes" id="UP000183832"/>
    </source>
</evidence>
<dbReference type="AlphaFoldDB" id="A0A1J1IUB3"/>
<keyword evidence="3" id="KW-1185">Reference proteome</keyword>
<dbReference type="Proteomes" id="UP000183832">
    <property type="component" value="Unassembled WGS sequence"/>
</dbReference>
<protein>
    <submittedName>
        <fullName evidence="2">CLUMA_CG016608, isoform A</fullName>
    </submittedName>
</protein>
<evidence type="ECO:0000313" key="2">
    <source>
        <dbReference type="EMBL" id="CRL03290.1"/>
    </source>
</evidence>
<evidence type="ECO:0000256" key="1">
    <source>
        <dbReference type="SAM" id="MobiDB-lite"/>
    </source>
</evidence>
<name>A0A1J1IUB3_9DIPT</name>
<proteinExistence type="predicted"/>
<feature type="compositionally biased region" description="Polar residues" evidence="1">
    <location>
        <begin position="48"/>
        <end position="63"/>
    </location>
</feature>
<sequence>MRHQKLNQMIYESQHSITYLTSSTNQITQEEEEERNKGILCAEINSEGNDISKISHSRPQSTTAERKQKNPNQHQSCILQQRKKISFCLYPPQNHRQRYKITIISWTTSPSQWAREVK</sequence>
<organism evidence="2 3">
    <name type="scientific">Clunio marinus</name>
    <dbReference type="NCBI Taxonomy" id="568069"/>
    <lineage>
        <taxon>Eukaryota</taxon>
        <taxon>Metazoa</taxon>
        <taxon>Ecdysozoa</taxon>
        <taxon>Arthropoda</taxon>
        <taxon>Hexapoda</taxon>
        <taxon>Insecta</taxon>
        <taxon>Pterygota</taxon>
        <taxon>Neoptera</taxon>
        <taxon>Endopterygota</taxon>
        <taxon>Diptera</taxon>
        <taxon>Nematocera</taxon>
        <taxon>Chironomoidea</taxon>
        <taxon>Chironomidae</taxon>
        <taxon>Clunio</taxon>
    </lineage>
</organism>
<dbReference type="EMBL" id="CVRI01000059">
    <property type="protein sequence ID" value="CRL03290.1"/>
    <property type="molecule type" value="Genomic_DNA"/>
</dbReference>
<feature type="region of interest" description="Disordered" evidence="1">
    <location>
        <begin position="48"/>
        <end position="75"/>
    </location>
</feature>
<gene>
    <name evidence="2" type="ORF">CLUMA_CG016608</name>
</gene>
<accession>A0A1J1IUB3</accession>